<reference evidence="1" key="2">
    <citation type="journal article" date="2013" name="Mar. Genomics">
        <title>Expression of sulfatases in Rhodopirellula baltica and the diversity of sulfatases in the genus Rhodopirellula.</title>
        <authorList>
            <person name="Wegner C.E."/>
            <person name="Richter-Heitmann T."/>
            <person name="Klindworth A."/>
            <person name="Klockow C."/>
            <person name="Richter M."/>
            <person name="Achstetter T."/>
            <person name="Glockner F.O."/>
            <person name="Harder J."/>
        </authorList>
    </citation>
    <scope>NUCLEOTIDE SEQUENCE [LARGE SCALE GENOMIC DNA]</scope>
    <source>
        <strain evidence="1">SH398</strain>
    </source>
</reference>
<dbReference type="AlphaFoldDB" id="M5RZS7"/>
<gene>
    <name evidence="1" type="ORF">RESH_04570</name>
</gene>
<proteinExistence type="predicted"/>
<reference evidence="1" key="1">
    <citation type="submission" date="2012-12" db="EMBL/GenBank/DDBJ databases">
        <title>Permanent draft genomes of Rhodopirellula europaea strain SH398 and 6C.</title>
        <authorList>
            <person name="Richter M."/>
            <person name="Richter-Heitmann T."/>
            <person name="Frank C."/>
            <person name="Harder J."/>
            <person name="Glockner F.O."/>
        </authorList>
    </citation>
    <scope>NUCLEOTIDE SEQUENCE</scope>
    <source>
        <strain evidence="1">SH398</strain>
    </source>
</reference>
<dbReference type="PATRIC" id="fig|1263868.3.peg.4958"/>
<protein>
    <submittedName>
        <fullName evidence="1">Uncharacterized protein</fullName>
    </submittedName>
</protein>
<dbReference type="Proteomes" id="UP000011996">
    <property type="component" value="Unassembled WGS sequence"/>
</dbReference>
<name>M5RZS7_9BACT</name>
<sequence length="130" mass="14594">MPERWIGTSECARLNALLSISTDAQCQDWQYIASDGLRLAEFVAAYHLPQLNDDDRFALMALIVSSAHDALDRGILNAELWSDIQCLLVTDATLHAHTILYWCVADATCDDEMFTLTPRMRAVWNAAFDS</sequence>
<comment type="caution">
    <text evidence="1">The sequence shown here is derived from an EMBL/GenBank/DDBJ whole genome shotgun (WGS) entry which is preliminary data.</text>
</comment>
<organism evidence="1">
    <name type="scientific">Rhodopirellula europaea SH398</name>
    <dbReference type="NCBI Taxonomy" id="1263868"/>
    <lineage>
        <taxon>Bacteria</taxon>
        <taxon>Pseudomonadati</taxon>
        <taxon>Planctomycetota</taxon>
        <taxon>Planctomycetia</taxon>
        <taxon>Pirellulales</taxon>
        <taxon>Pirellulaceae</taxon>
        <taxon>Rhodopirellula</taxon>
    </lineage>
</organism>
<evidence type="ECO:0000313" key="1">
    <source>
        <dbReference type="EMBL" id="EMI24853.1"/>
    </source>
</evidence>
<accession>M5RZS7</accession>
<dbReference type="EMBL" id="ANOF01000147">
    <property type="protein sequence ID" value="EMI24853.1"/>
    <property type="molecule type" value="Genomic_DNA"/>
</dbReference>